<reference evidence="3 4" key="1">
    <citation type="submission" date="2019-03" db="EMBL/GenBank/DDBJ databases">
        <title>Draft genome sequences of novel Actinobacteria.</title>
        <authorList>
            <person name="Sahin N."/>
            <person name="Ay H."/>
            <person name="Saygin H."/>
        </authorList>
    </citation>
    <scope>NUCLEOTIDE SEQUENCE [LARGE SCALE GENOMIC DNA]</scope>
    <source>
        <strain evidence="3 4">CH32</strain>
    </source>
</reference>
<evidence type="ECO:0000313" key="3">
    <source>
        <dbReference type="EMBL" id="TDD45187.1"/>
    </source>
</evidence>
<organism evidence="3 4">
    <name type="scientific">Nonomuraea terrae</name>
    <dbReference type="NCBI Taxonomy" id="2530383"/>
    <lineage>
        <taxon>Bacteria</taxon>
        <taxon>Bacillati</taxon>
        <taxon>Actinomycetota</taxon>
        <taxon>Actinomycetes</taxon>
        <taxon>Streptosporangiales</taxon>
        <taxon>Streptosporangiaceae</taxon>
        <taxon>Nonomuraea</taxon>
    </lineage>
</organism>
<evidence type="ECO:0000256" key="1">
    <source>
        <dbReference type="SAM" id="Phobius"/>
    </source>
</evidence>
<dbReference type="AlphaFoldDB" id="A0A4V2YL63"/>
<evidence type="ECO:0000313" key="4">
    <source>
        <dbReference type="Proteomes" id="UP000295302"/>
    </source>
</evidence>
<keyword evidence="1" id="KW-0812">Transmembrane</keyword>
<dbReference type="InterPro" id="IPR021994">
    <property type="entry name" value="DUF3592"/>
</dbReference>
<name>A0A4V2YL63_9ACTN</name>
<dbReference type="EMBL" id="SMKQ01000083">
    <property type="protein sequence ID" value="TDD45187.1"/>
    <property type="molecule type" value="Genomic_DNA"/>
</dbReference>
<accession>A0A4V2YL63</accession>
<feature type="transmembrane region" description="Helical" evidence="1">
    <location>
        <begin position="6"/>
        <end position="27"/>
    </location>
</feature>
<dbReference type="RefSeq" id="WP_132615903.1">
    <property type="nucleotide sequence ID" value="NZ_SMKQ01000083.1"/>
</dbReference>
<comment type="caution">
    <text evidence="3">The sequence shown here is derived from an EMBL/GenBank/DDBJ whole genome shotgun (WGS) entry which is preliminary data.</text>
</comment>
<evidence type="ECO:0000259" key="2">
    <source>
        <dbReference type="Pfam" id="PF12158"/>
    </source>
</evidence>
<proteinExistence type="predicted"/>
<keyword evidence="4" id="KW-1185">Reference proteome</keyword>
<feature type="transmembrane region" description="Helical" evidence="1">
    <location>
        <begin position="114"/>
        <end position="136"/>
    </location>
</feature>
<keyword evidence="1" id="KW-1133">Transmembrane helix</keyword>
<gene>
    <name evidence="3" type="ORF">E1286_24805</name>
</gene>
<dbReference type="OrthoDB" id="4212335at2"/>
<dbReference type="Pfam" id="PF12158">
    <property type="entry name" value="DUF3592"/>
    <property type="match status" value="1"/>
</dbReference>
<sequence>MLQVINAIAVVGGMGLLFAVVGGTLAIRSRGFRRRAHRARGLVVGLRPNRSGPGEGAAYHAVIRYTTRQGVHVEAETPFASNPPPARPGQQVGVLYDPDVPTQVRIDSAMGSGVLLGLIFFAVGIGMLVVMVVIAAQELATF</sequence>
<keyword evidence="1" id="KW-0472">Membrane</keyword>
<feature type="domain" description="DUF3592" evidence="2">
    <location>
        <begin position="46"/>
        <end position="108"/>
    </location>
</feature>
<protein>
    <submittedName>
        <fullName evidence="3">DUF3592 domain-containing protein</fullName>
    </submittedName>
</protein>
<dbReference type="Proteomes" id="UP000295302">
    <property type="component" value="Unassembled WGS sequence"/>
</dbReference>